<dbReference type="FunFam" id="3.30.200.20:FF:000304">
    <property type="entry name" value="eIF-2-alpha kinase GCN2"/>
    <property type="match status" value="1"/>
</dbReference>
<evidence type="ECO:0000313" key="9">
    <source>
        <dbReference type="EMBL" id="KAK4404086.1"/>
    </source>
</evidence>
<comment type="caution">
    <text evidence="9">The sequence shown here is derived from an EMBL/GenBank/DDBJ whole genome shotgun (WGS) entry which is preliminary data.</text>
</comment>
<dbReference type="Pfam" id="PF00069">
    <property type="entry name" value="Pkinase"/>
    <property type="match status" value="1"/>
</dbReference>
<feature type="region of interest" description="Disordered" evidence="7">
    <location>
        <begin position="31"/>
        <end position="50"/>
    </location>
</feature>
<dbReference type="GO" id="GO:0005829">
    <property type="term" value="C:cytosol"/>
    <property type="evidence" value="ECO:0007669"/>
    <property type="project" value="TreeGrafter"/>
</dbReference>
<evidence type="ECO:0000256" key="1">
    <source>
        <dbReference type="ARBA" id="ARBA00022679"/>
    </source>
</evidence>
<dbReference type="GO" id="GO:0005634">
    <property type="term" value="C:nucleus"/>
    <property type="evidence" value="ECO:0007669"/>
    <property type="project" value="TreeGrafter"/>
</dbReference>
<feature type="binding site" evidence="6">
    <location>
        <position position="252"/>
    </location>
    <ligand>
        <name>ATP</name>
        <dbReference type="ChEBI" id="CHEBI:30616"/>
    </ligand>
</feature>
<keyword evidence="2 6" id="KW-0547">Nucleotide-binding</keyword>
<keyword evidence="4 6" id="KW-0067">ATP-binding</keyword>
<dbReference type="FunFam" id="3.40.50.800:FF:000012">
    <property type="entry name" value="Histidine--tRNA ligase, cytoplasmic"/>
    <property type="match status" value="1"/>
</dbReference>
<dbReference type="Gene3D" id="3.40.50.800">
    <property type="entry name" value="Anticodon-binding domain"/>
    <property type="match status" value="1"/>
</dbReference>
<dbReference type="Proteomes" id="UP001289374">
    <property type="component" value="Unassembled WGS sequence"/>
</dbReference>
<evidence type="ECO:0000256" key="7">
    <source>
        <dbReference type="SAM" id="MobiDB-lite"/>
    </source>
</evidence>
<dbReference type="InterPro" id="IPR011009">
    <property type="entry name" value="Kinase-like_dom_sf"/>
</dbReference>
<evidence type="ECO:0000256" key="5">
    <source>
        <dbReference type="ARBA" id="ARBA00022917"/>
    </source>
</evidence>
<dbReference type="InterPro" id="IPR036621">
    <property type="entry name" value="Anticodon-bd_dom_sf"/>
</dbReference>
<evidence type="ECO:0000256" key="2">
    <source>
        <dbReference type="ARBA" id="ARBA00022741"/>
    </source>
</evidence>
<sequence length="1045" mass="117525">MLLCKIKMDKHMKPSVVQSDKAGHAYSLRLGPLEEESEDETKSDSSSGESVGIGTVGYAKNLRTDIPCIKDPISEETYYSIFSPPSPFSFKIFFVERNLTETDSGDLDSDSESSSSDSAAYDQPQTVERDLLLAHLLRLACAAKGPLGDALPEITSELLNLGILSESVRDMAMKPSSSFDKTFHRVFRKHIGSSTITHFWKTASDFGGQSSSFPSSRYLNDFDELQAIGHGGFGHVVLCKNKLDGRHYAVKKIRLKDKSLPVDDRILREVATLSRLQHQHVVRYYQAWYETGAVGSDANTAWGSRTGMSSSFSYKDTGSSDQFGNENKLESTYLYIQMEYCPRTLRQMFESYNHLDKELAWHLFRQIVEGLAHIHGQGIIHRDLTPNNIFFDARNDIKIGDFGLAKFLKLEQVDQDVDATETVGVSIDGTGQVGTYFYTAPEIELGWPKINEKADMYSLGIVFFELWHPFDTAMERHVVLSDLKLKGELPSDWISEFPEQASLLRCLMSPSPSDRPSATELLKSAFPPQMEYELLDNMLRTIHSSEDTSIYEKIVSAIFDEDTLSTKDNHENVGRLKSNRDDASSIIFTDLDTANRDLVVDIAVEVCRQHCAKHLEIIPMRMLGDCPQVNRNTVKLLTHGGDMVEFCHELRFPFVKWIIAKQGDFDIVGGTTSLTEAEVIKSTSDDSIGYDTMQSLSQSSAQTLVNMMLSLNHEECLTRNYRNRGSLCILPKFLFGFFAYQVIFSSVCRSVTLDVTNCKPVTKLKTLLFIVHNLNKEAVDKNVQESLNEHHRTIIISLMMSKLKTVELGLADDALNRLQTVGLRFCGTADQALPRLRGALPADKSTRKALDELAELFNYLRVWKIDRHVFLDALMHQLNFITGTCISSIEKYAKSASIKFRNGLVANSYSPYLTDHGRLTSNMSGCSATSSSETFKSLEELGSDLYHFLREKSSPGAVGTSIALETICYILLLIVNLIEEGGLLVERMELVAELWEENIKAEFVPLRDPSLTEQYEYASEHDIKCLIVITDWCFTEKFSKGWILI</sequence>
<dbReference type="PROSITE" id="PS50011">
    <property type="entry name" value="PROTEIN_KINASE_DOM"/>
    <property type="match status" value="1"/>
</dbReference>
<dbReference type="Gene3D" id="3.30.930.10">
    <property type="entry name" value="Bira Bifunctional Protein, Domain 2"/>
    <property type="match status" value="1"/>
</dbReference>
<keyword evidence="5" id="KW-0648">Protein biosynthesis</keyword>
<dbReference type="AlphaFoldDB" id="A0AAE1X2T3"/>
<dbReference type="FunFam" id="1.10.510.10:FF:000539">
    <property type="entry name" value="eIF-2-alpha kinase GCN2"/>
    <property type="match status" value="1"/>
</dbReference>
<feature type="domain" description="Protein kinase" evidence="8">
    <location>
        <begin position="222"/>
        <end position="535"/>
    </location>
</feature>
<dbReference type="Gene3D" id="1.10.510.10">
    <property type="entry name" value="Transferase(Phosphotransferase) domain 1"/>
    <property type="match status" value="1"/>
</dbReference>
<proteinExistence type="predicted"/>
<dbReference type="PROSITE" id="PS00107">
    <property type="entry name" value="PROTEIN_KINASE_ATP"/>
    <property type="match status" value="1"/>
</dbReference>
<dbReference type="InterPro" id="IPR045864">
    <property type="entry name" value="aa-tRNA-synth_II/BPL/LPL"/>
</dbReference>
<organism evidence="9 10">
    <name type="scientific">Sesamum angolense</name>
    <dbReference type="NCBI Taxonomy" id="2727404"/>
    <lineage>
        <taxon>Eukaryota</taxon>
        <taxon>Viridiplantae</taxon>
        <taxon>Streptophyta</taxon>
        <taxon>Embryophyta</taxon>
        <taxon>Tracheophyta</taxon>
        <taxon>Spermatophyta</taxon>
        <taxon>Magnoliopsida</taxon>
        <taxon>eudicotyledons</taxon>
        <taxon>Gunneridae</taxon>
        <taxon>Pentapetalae</taxon>
        <taxon>asterids</taxon>
        <taxon>lamiids</taxon>
        <taxon>Lamiales</taxon>
        <taxon>Pedaliaceae</taxon>
        <taxon>Sesamum</taxon>
    </lineage>
</organism>
<evidence type="ECO:0000313" key="10">
    <source>
        <dbReference type="Proteomes" id="UP001289374"/>
    </source>
</evidence>
<dbReference type="InterPro" id="IPR000719">
    <property type="entry name" value="Prot_kinase_dom"/>
</dbReference>
<keyword evidence="10" id="KW-1185">Reference proteome</keyword>
<dbReference type="CDD" id="cd14046">
    <property type="entry name" value="STKc_EIF2AK4_GCN2_rpt2"/>
    <property type="match status" value="1"/>
</dbReference>
<name>A0AAE1X2T3_9LAMI</name>
<evidence type="ECO:0000256" key="3">
    <source>
        <dbReference type="ARBA" id="ARBA00022777"/>
    </source>
</evidence>
<dbReference type="GO" id="GO:0004694">
    <property type="term" value="F:eukaryotic translation initiation factor 2alpha kinase activity"/>
    <property type="evidence" value="ECO:0007669"/>
    <property type="project" value="TreeGrafter"/>
</dbReference>
<accession>A0AAE1X2T3</accession>
<dbReference type="InterPro" id="IPR050339">
    <property type="entry name" value="CC_SR_Kinase"/>
</dbReference>
<dbReference type="Gene3D" id="3.30.200.20">
    <property type="entry name" value="Phosphorylase Kinase, domain 1"/>
    <property type="match status" value="1"/>
</dbReference>
<evidence type="ECO:0000256" key="6">
    <source>
        <dbReference type="PROSITE-ProRule" id="PRU10141"/>
    </source>
</evidence>
<dbReference type="PROSITE" id="PS00109">
    <property type="entry name" value="PROTEIN_KINASE_TYR"/>
    <property type="match status" value="1"/>
</dbReference>
<reference evidence="9" key="1">
    <citation type="submission" date="2020-06" db="EMBL/GenBank/DDBJ databases">
        <authorList>
            <person name="Li T."/>
            <person name="Hu X."/>
            <person name="Zhang T."/>
            <person name="Song X."/>
            <person name="Zhang H."/>
            <person name="Dai N."/>
            <person name="Sheng W."/>
            <person name="Hou X."/>
            <person name="Wei L."/>
        </authorList>
    </citation>
    <scope>NUCLEOTIDE SEQUENCE</scope>
    <source>
        <strain evidence="9">K16</strain>
        <tissue evidence="9">Leaf</tissue>
    </source>
</reference>
<dbReference type="GO" id="GO:0006412">
    <property type="term" value="P:translation"/>
    <property type="evidence" value="ECO:0007669"/>
    <property type="project" value="UniProtKB-KW"/>
</dbReference>
<protein>
    <submittedName>
        <fullName evidence="9">EIF-2-alpha kinase GCN2</fullName>
    </submittedName>
</protein>
<feature type="region of interest" description="Disordered" evidence="7">
    <location>
        <begin position="102"/>
        <end position="123"/>
    </location>
</feature>
<dbReference type="PANTHER" id="PTHR11042:SF136">
    <property type="entry name" value="EIF-2-ALPHA KINASE GCN2"/>
    <property type="match status" value="1"/>
</dbReference>
<keyword evidence="1" id="KW-0808">Transferase</keyword>
<dbReference type="InterPro" id="IPR017441">
    <property type="entry name" value="Protein_kinase_ATP_BS"/>
</dbReference>
<dbReference type="EMBL" id="JACGWL010000004">
    <property type="protein sequence ID" value="KAK4404086.1"/>
    <property type="molecule type" value="Genomic_DNA"/>
</dbReference>
<dbReference type="InterPro" id="IPR008266">
    <property type="entry name" value="Tyr_kinase_AS"/>
</dbReference>
<reference evidence="9" key="2">
    <citation type="journal article" date="2024" name="Plant">
        <title>Genomic evolution and insights into agronomic trait innovations of Sesamum species.</title>
        <authorList>
            <person name="Miao H."/>
            <person name="Wang L."/>
            <person name="Qu L."/>
            <person name="Liu H."/>
            <person name="Sun Y."/>
            <person name="Le M."/>
            <person name="Wang Q."/>
            <person name="Wei S."/>
            <person name="Zheng Y."/>
            <person name="Lin W."/>
            <person name="Duan Y."/>
            <person name="Cao H."/>
            <person name="Xiong S."/>
            <person name="Wang X."/>
            <person name="Wei L."/>
            <person name="Li C."/>
            <person name="Ma Q."/>
            <person name="Ju M."/>
            <person name="Zhao R."/>
            <person name="Li G."/>
            <person name="Mu C."/>
            <person name="Tian Q."/>
            <person name="Mei H."/>
            <person name="Zhang T."/>
            <person name="Gao T."/>
            <person name="Zhang H."/>
        </authorList>
    </citation>
    <scope>NUCLEOTIDE SEQUENCE</scope>
    <source>
        <strain evidence="9">K16</strain>
    </source>
</reference>
<keyword evidence="3 9" id="KW-0418">Kinase</keyword>
<dbReference type="GO" id="GO:0005524">
    <property type="term" value="F:ATP binding"/>
    <property type="evidence" value="ECO:0007669"/>
    <property type="project" value="UniProtKB-UniRule"/>
</dbReference>
<gene>
    <name evidence="9" type="ORF">Sango_0777200</name>
</gene>
<evidence type="ECO:0000259" key="8">
    <source>
        <dbReference type="PROSITE" id="PS50011"/>
    </source>
</evidence>
<dbReference type="PANTHER" id="PTHR11042">
    <property type="entry name" value="EUKARYOTIC TRANSLATION INITIATION FACTOR 2-ALPHA KINASE EIF2-ALPHA KINASE -RELATED"/>
    <property type="match status" value="1"/>
</dbReference>
<evidence type="ECO:0000256" key="4">
    <source>
        <dbReference type="ARBA" id="ARBA00022840"/>
    </source>
</evidence>
<dbReference type="SUPFAM" id="SSF56112">
    <property type="entry name" value="Protein kinase-like (PK-like)"/>
    <property type="match status" value="1"/>
</dbReference>